<name>A0A369T6G3_9PROT</name>
<dbReference type="AlphaFoldDB" id="A0A369T6G3"/>
<dbReference type="Pfam" id="PF02924">
    <property type="entry name" value="HDPD"/>
    <property type="match status" value="1"/>
</dbReference>
<evidence type="ECO:0000313" key="2">
    <source>
        <dbReference type="Proteomes" id="UP000253941"/>
    </source>
</evidence>
<gene>
    <name evidence="1" type="ORF">DRB17_17950</name>
</gene>
<organism evidence="1 2">
    <name type="scientific">Ferruginivarius sediminum</name>
    <dbReference type="NCBI Taxonomy" id="2661937"/>
    <lineage>
        <taxon>Bacteria</taxon>
        <taxon>Pseudomonadati</taxon>
        <taxon>Pseudomonadota</taxon>
        <taxon>Alphaproteobacteria</taxon>
        <taxon>Rhodospirillales</taxon>
        <taxon>Rhodospirillaceae</taxon>
        <taxon>Ferruginivarius</taxon>
    </lineage>
</organism>
<dbReference type="InterPro" id="IPR004195">
    <property type="entry name" value="Head_decoration_D"/>
</dbReference>
<dbReference type="Proteomes" id="UP000253941">
    <property type="component" value="Unassembled WGS sequence"/>
</dbReference>
<protein>
    <submittedName>
        <fullName evidence="1">Head decoration protein</fullName>
    </submittedName>
</protein>
<dbReference type="EMBL" id="QPMH01000026">
    <property type="protein sequence ID" value="RDD60482.1"/>
    <property type="molecule type" value="Genomic_DNA"/>
</dbReference>
<proteinExistence type="predicted"/>
<accession>A0A369T6G3</accession>
<comment type="caution">
    <text evidence="1">The sequence shown here is derived from an EMBL/GenBank/DDBJ whole genome shotgun (WGS) entry which is preliminary data.</text>
</comment>
<dbReference type="RefSeq" id="WP_114583607.1">
    <property type="nucleotide sequence ID" value="NZ_QPMH01000026.1"/>
</dbReference>
<keyword evidence="2" id="KW-1185">Reference proteome</keyword>
<reference evidence="1 2" key="1">
    <citation type="submission" date="2018-07" db="EMBL/GenBank/DDBJ databases">
        <title>Venubactetium sediminum gen. nov., sp. nov., isolated from a marine solar saltern.</title>
        <authorList>
            <person name="Wang S."/>
        </authorList>
    </citation>
    <scope>NUCLEOTIDE SEQUENCE [LARGE SCALE GENOMIC DNA]</scope>
    <source>
        <strain evidence="1 2">WD2A32</strain>
    </source>
</reference>
<sequence length="216" mass="21774">MEFMEKTHAGEFVVSEAAGNRSREGVTVLSGAALEAATVLGKRTKSNVATQADPGNTGDGTFAATPTVGAKAEAGDYTLICIAAAAGGGTFEALTPSGYRLSDVTVGQAYASEHLNFTLNGGANDFAIGDTITVTVSGDEKVVRIDPAAVDGTQEAFGVLFDRVDAAAADKPGVAIVRDAEVNGSEIGWPDGIADADKAAAIANLAAQGILVRDAI</sequence>
<evidence type="ECO:0000313" key="1">
    <source>
        <dbReference type="EMBL" id="RDD60482.1"/>
    </source>
</evidence>